<evidence type="ECO:0000256" key="5">
    <source>
        <dbReference type="ARBA" id="ARBA00022989"/>
    </source>
</evidence>
<evidence type="ECO:0000256" key="6">
    <source>
        <dbReference type="ARBA" id="ARBA00023136"/>
    </source>
</evidence>
<feature type="transmembrane region" description="Helical" evidence="8">
    <location>
        <begin position="418"/>
        <end position="437"/>
    </location>
</feature>
<dbReference type="SUPFAM" id="SSF103473">
    <property type="entry name" value="MFS general substrate transporter"/>
    <property type="match status" value="1"/>
</dbReference>
<dbReference type="AlphaFoldDB" id="A0A6A6T2B4"/>
<dbReference type="InterPro" id="IPR005829">
    <property type="entry name" value="Sugar_transporter_CS"/>
</dbReference>
<keyword evidence="5 8" id="KW-1133">Transmembrane helix</keyword>
<comment type="subcellular location">
    <subcellularLocation>
        <location evidence="1">Membrane</location>
        <topology evidence="1">Multi-pass membrane protein</topology>
    </subcellularLocation>
</comment>
<dbReference type="NCBIfam" id="TIGR00879">
    <property type="entry name" value="SP"/>
    <property type="match status" value="1"/>
</dbReference>
<feature type="transmembrane region" description="Helical" evidence="8">
    <location>
        <begin position="348"/>
        <end position="371"/>
    </location>
</feature>
<dbReference type="InterPro" id="IPR005828">
    <property type="entry name" value="MFS_sugar_transport-like"/>
</dbReference>
<keyword evidence="3 7" id="KW-0813">Transport</keyword>
<keyword evidence="6 8" id="KW-0472">Membrane</keyword>
<dbReference type="GO" id="GO:0016020">
    <property type="term" value="C:membrane"/>
    <property type="evidence" value="ECO:0007669"/>
    <property type="project" value="UniProtKB-SubCell"/>
</dbReference>
<dbReference type="FunFam" id="1.20.1250.20:FF:000134">
    <property type="entry name" value="MFS sugar transporter protein"/>
    <property type="match status" value="1"/>
</dbReference>
<protein>
    <submittedName>
        <fullName evidence="10">General substrate transporter</fullName>
    </submittedName>
</protein>
<feature type="transmembrane region" description="Helical" evidence="8">
    <location>
        <begin position="98"/>
        <end position="116"/>
    </location>
</feature>
<reference evidence="10" key="1">
    <citation type="journal article" date="2020" name="Stud. Mycol.">
        <title>101 Dothideomycetes genomes: a test case for predicting lifestyles and emergence of pathogens.</title>
        <authorList>
            <person name="Haridas S."/>
            <person name="Albert R."/>
            <person name="Binder M."/>
            <person name="Bloem J."/>
            <person name="Labutti K."/>
            <person name="Salamov A."/>
            <person name="Andreopoulos B."/>
            <person name="Baker S."/>
            <person name="Barry K."/>
            <person name="Bills G."/>
            <person name="Bluhm B."/>
            <person name="Cannon C."/>
            <person name="Castanera R."/>
            <person name="Culley D."/>
            <person name="Daum C."/>
            <person name="Ezra D."/>
            <person name="Gonzalez J."/>
            <person name="Henrissat B."/>
            <person name="Kuo A."/>
            <person name="Liang C."/>
            <person name="Lipzen A."/>
            <person name="Lutzoni F."/>
            <person name="Magnuson J."/>
            <person name="Mondo S."/>
            <person name="Nolan M."/>
            <person name="Ohm R."/>
            <person name="Pangilinan J."/>
            <person name="Park H.-J."/>
            <person name="Ramirez L."/>
            <person name="Alfaro M."/>
            <person name="Sun H."/>
            <person name="Tritt A."/>
            <person name="Yoshinaga Y."/>
            <person name="Zwiers L.-H."/>
            <person name="Turgeon B."/>
            <person name="Goodwin S."/>
            <person name="Spatafora J."/>
            <person name="Crous P."/>
            <person name="Grigoriev I."/>
        </authorList>
    </citation>
    <scope>NUCLEOTIDE SEQUENCE</scope>
    <source>
        <strain evidence="10">CBS 122681</strain>
    </source>
</reference>
<dbReference type="GO" id="GO:0005351">
    <property type="term" value="F:carbohydrate:proton symporter activity"/>
    <property type="evidence" value="ECO:0007669"/>
    <property type="project" value="TreeGrafter"/>
</dbReference>
<feature type="transmembrane region" description="Helical" evidence="8">
    <location>
        <begin position="65"/>
        <end position="86"/>
    </location>
</feature>
<evidence type="ECO:0000256" key="8">
    <source>
        <dbReference type="SAM" id="Phobius"/>
    </source>
</evidence>
<feature type="transmembrane region" description="Helical" evidence="8">
    <location>
        <begin position="187"/>
        <end position="210"/>
    </location>
</feature>
<dbReference type="PRINTS" id="PR00171">
    <property type="entry name" value="SUGRTRNSPORT"/>
</dbReference>
<feature type="transmembrane region" description="Helical" evidence="8">
    <location>
        <begin position="21"/>
        <end position="45"/>
    </location>
</feature>
<organism evidence="10 11">
    <name type="scientific">Lophiostoma macrostomum CBS 122681</name>
    <dbReference type="NCBI Taxonomy" id="1314788"/>
    <lineage>
        <taxon>Eukaryota</taxon>
        <taxon>Fungi</taxon>
        <taxon>Dikarya</taxon>
        <taxon>Ascomycota</taxon>
        <taxon>Pezizomycotina</taxon>
        <taxon>Dothideomycetes</taxon>
        <taxon>Pleosporomycetidae</taxon>
        <taxon>Pleosporales</taxon>
        <taxon>Lophiostomataceae</taxon>
        <taxon>Lophiostoma</taxon>
    </lineage>
</organism>
<evidence type="ECO:0000256" key="4">
    <source>
        <dbReference type="ARBA" id="ARBA00022692"/>
    </source>
</evidence>
<feature type="transmembrane region" description="Helical" evidence="8">
    <location>
        <begin position="449"/>
        <end position="468"/>
    </location>
</feature>
<dbReference type="InterPro" id="IPR020846">
    <property type="entry name" value="MFS_dom"/>
</dbReference>
<name>A0A6A6T2B4_9PLEO</name>
<keyword evidence="4 8" id="KW-0812">Transmembrane</keyword>
<dbReference type="EMBL" id="MU004373">
    <property type="protein sequence ID" value="KAF2653900.1"/>
    <property type="molecule type" value="Genomic_DNA"/>
</dbReference>
<dbReference type="Pfam" id="PF00083">
    <property type="entry name" value="Sugar_tr"/>
    <property type="match status" value="1"/>
</dbReference>
<comment type="similarity">
    <text evidence="2 7">Belongs to the major facilitator superfamily. Sugar transporter (TC 2.A.1.1) family.</text>
</comment>
<dbReference type="PROSITE" id="PS50850">
    <property type="entry name" value="MFS"/>
    <property type="match status" value="1"/>
</dbReference>
<evidence type="ECO:0000256" key="2">
    <source>
        <dbReference type="ARBA" id="ARBA00010992"/>
    </source>
</evidence>
<dbReference type="PANTHER" id="PTHR48022:SF38">
    <property type="entry name" value="MAJOR FACILITATOR SUPERFAMILY (MFS) PROFILE DOMAIN-CONTAINING PROTEIN-RELATED"/>
    <property type="match status" value="1"/>
</dbReference>
<evidence type="ECO:0000313" key="11">
    <source>
        <dbReference type="Proteomes" id="UP000799324"/>
    </source>
</evidence>
<dbReference type="Gene3D" id="1.20.1250.20">
    <property type="entry name" value="MFS general substrate transporter like domains"/>
    <property type="match status" value="1"/>
</dbReference>
<evidence type="ECO:0000259" key="9">
    <source>
        <dbReference type="PROSITE" id="PS50850"/>
    </source>
</evidence>
<dbReference type="Proteomes" id="UP000799324">
    <property type="component" value="Unassembled WGS sequence"/>
</dbReference>
<feature type="transmembrane region" description="Helical" evidence="8">
    <location>
        <begin position="383"/>
        <end position="406"/>
    </location>
</feature>
<dbReference type="PROSITE" id="PS00217">
    <property type="entry name" value="SUGAR_TRANSPORT_2"/>
    <property type="match status" value="1"/>
</dbReference>
<evidence type="ECO:0000313" key="10">
    <source>
        <dbReference type="EMBL" id="KAF2653900.1"/>
    </source>
</evidence>
<feature type="domain" description="Major facilitator superfamily (MFS) profile" evidence="9">
    <location>
        <begin position="23"/>
        <end position="472"/>
    </location>
</feature>
<evidence type="ECO:0000256" key="7">
    <source>
        <dbReference type="RuleBase" id="RU003346"/>
    </source>
</evidence>
<feature type="transmembrane region" description="Helical" evidence="8">
    <location>
        <begin position="282"/>
        <end position="300"/>
    </location>
</feature>
<feature type="transmembrane region" description="Helical" evidence="8">
    <location>
        <begin position="154"/>
        <end position="175"/>
    </location>
</feature>
<dbReference type="InterPro" id="IPR036259">
    <property type="entry name" value="MFS_trans_sf"/>
</dbReference>
<proteinExistence type="inferred from homology"/>
<evidence type="ECO:0000256" key="1">
    <source>
        <dbReference type="ARBA" id="ARBA00004141"/>
    </source>
</evidence>
<dbReference type="PANTHER" id="PTHR48022">
    <property type="entry name" value="PLASTIDIC GLUCOSE TRANSPORTER 4"/>
    <property type="match status" value="1"/>
</dbReference>
<dbReference type="InterPro" id="IPR003663">
    <property type="entry name" value="Sugar/inositol_transpt"/>
</dbReference>
<dbReference type="InterPro" id="IPR050360">
    <property type="entry name" value="MFS_Sugar_Transporters"/>
</dbReference>
<feature type="transmembrane region" description="Helical" evidence="8">
    <location>
        <begin position="122"/>
        <end position="142"/>
    </location>
</feature>
<accession>A0A6A6T2B4</accession>
<dbReference type="OrthoDB" id="6612291at2759"/>
<keyword evidence="11" id="KW-1185">Reference proteome</keyword>
<evidence type="ECO:0000256" key="3">
    <source>
        <dbReference type="ARBA" id="ARBA00022448"/>
    </source>
</evidence>
<sequence>MTEPQPRKKYIVPRPRNVYNFFVALFVAFGSLSYGYASSISAAFIGIPEWYTYMGLIQGSSYSNSIIGVINCIYSIGGVFGCIFNMWSAEYFGRKRSIQIGCLIAMGGAALMTGSVNIPMFVVSRLIMGFAIGALVTLVPLYQSEVSPAESRGLMVGLHGVLIGLSYSLTGFVSYACSFSTNVTFQWRFPLAVQIIWPGILFSGMFFLPYSPRWLLSQGREEEAWNTTRRLHANQNDPEDTYAKSEFRQMKEQISYEREHDAVGFRAQARLAFSRRSFRKRLALGFLVQAGNQFTGALVVNNYQTTFYNGLGITGRLPLLLVGCFNFITVPGNLMNGLLVDHIGRRKFVITGCFSLCIILSVEAALTAQFAETGSTNKVGLGFGVAFIFLFPVFYSICLDATMYLIPAEIFPMIIRSFGISWSIMGQWIATTILLGAAPTAFENIGHNFWIVLILCGAVYGGLVYCFLPETKGKTLEEISIIFGDPVGLTDIDDPAVGEAKTQDKTECVELASFGKSSEPWSNRTSCCKHTQGKHF</sequence>
<gene>
    <name evidence="10" type="ORF">K491DRAFT_601949</name>
</gene>